<gene>
    <name evidence="2" type="ORF">EDS130_LOCUS11626</name>
    <name evidence="3" type="ORF">XAT740_LOCUS38796</name>
</gene>
<dbReference type="PANTHER" id="PTHR13318">
    <property type="entry name" value="PARTNER OF PAIRED, ISOFORM B-RELATED"/>
    <property type="match status" value="1"/>
</dbReference>
<feature type="domain" description="F-box" evidence="1">
    <location>
        <begin position="271"/>
        <end position="317"/>
    </location>
</feature>
<dbReference type="Pfam" id="PF12937">
    <property type="entry name" value="F-box-like"/>
    <property type="match status" value="1"/>
</dbReference>
<dbReference type="SUPFAM" id="SSF81383">
    <property type="entry name" value="F-box domain"/>
    <property type="match status" value="1"/>
</dbReference>
<dbReference type="SUPFAM" id="SSF52047">
    <property type="entry name" value="RNI-like"/>
    <property type="match status" value="1"/>
</dbReference>
<dbReference type="PROSITE" id="PS50181">
    <property type="entry name" value="FBOX"/>
    <property type="match status" value="1"/>
</dbReference>
<dbReference type="EMBL" id="CAJNOR010004227">
    <property type="protein sequence ID" value="CAF1485770.1"/>
    <property type="molecule type" value="Genomic_DNA"/>
</dbReference>
<organism evidence="3 4">
    <name type="scientific">Adineta ricciae</name>
    <name type="common">Rotifer</name>
    <dbReference type="NCBI Taxonomy" id="249248"/>
    <lineage>
        <taxon>Eukaryota</taxon>
        <taxon>Metazoa</taxon>
        <taxon>Spiralia</taxon>
        <taxon>Gnathifera</taxon>
        <taxon>Rotifera</taxon>
        <taxon>Eurotatoria</taxon>
        <taxon>Bdelloidea</taxon>
        <taxon>Adinetida</taxon>
        <taxon>Adinetidae</taxon>
        <taxon>Adineta</taxon>
    </lineage>
</organism>
<dbReference type="PANTHER" id="PTHR13318:SF152">
    <property type="entry name" value="F-BOX_LRR-REPEAT PROTEIN 4"/>
    <property type="match status" value="1"/>
</dbReference>
<name>A0A815SAZ5_ADIRI</name>
<accession>A0A815SAZ5</accession>
<dbReference type="OrthoDB" id="2153609at2759"/>
<dbReference type="Gene3D" id="1.20.1280.50">
    <property type="match status" value="1"/>
</dbReference>
<evidence type="ECO:0000259" key="1">
    <source>
        <dbReference type="PROSITE" id="PS50181"/>
    </source>
</evidence>
<dbReference type="GO" id="GO:0031146">
    <property type="term" value="P:SCF-dependent proteasomal ubiquitin-dependent protein catabolic process"/>
    <property type="evidence" value="ECO:0007669"/>
    <property type="project" value="TreeGrafter"/>
</dbReference>
<dbReference type="Proteomes" id="UP000663828">
    <property type="component" value="Unassembled WGS sequence"/>
</dbReference>
<protein>
    <recommendedName>
        <fullName evidence="1">F-box domain-containing protein</fullName>
    </recommendedName>
</protein>
<dbReference type="Proteomes" id="UP000663852">
    <property type="component" value="Unassembled WGS sequence"/>
</dbReference>
<evidence type="ECO:0000313" key="4">
    <source>
        <dbReference type="Proteomes" id="UP000663828"/>
    </source>
</evidence>
<dbReference type="AlphaFoldDB" id="A0A815SAZ5"/>
<keyword evidence="4" id="KW-1185">Reference proteome</keyword>
<proteinExistence type="predicted"/>
<dbReference type="InterPro" id="IPR001810">
    <property type="entry name" value="F-box_dom"/>
</dbReference>
<dbReference type="InterPro" id="IPR032675">
    <property type="entry name" value="LRR_dom_sf"/>
</dbReference>
<reference evidence="3" key="1">
    <citation type="submission" date="2021-02" db="EMBL/GenBank/DDBJ databases">
        <authorList>
            <person name="Nowell W R."/>
        </authorList>
    </citation>
    <scope>NUCLEOTIDE SEQUENCE</scope>
</reference>
<evidence type="ECO:0000313" key="3">
    <source>
        <dbReference type="EMBL" id="CAF1485770.1"/>
    </source>
</evidence>
<dbReference type="Gene3D" id="3.80.10.10">
    <property type="entry name" value="Ribonuclease Inhibitor"/>
    <property type="match status" value="2"/>
</dbReference>
<dbReference type="InterPro" id="IPR036047">
    <property type="entry name" value="F-box-like_dom_sf"/>
</dbReference>
<dbReference type="EMBL" id="CAJNOJ010000043">
    <property type="protein sequence ID" value="CAF0937312.1"/>
    <property type="molecule type" value="Genomic_DNA"/>
</dbReference>
<dbReference type="GO" id="GO:0019005">
    <property type="term" value="C:SCF ubiquitin ligase complex"/>
    <property type="evidence" value="ECO:0007669"/>
    <property type="project" value="TreeGrafter"/>
</dbReference>
<comment type="caution">
    <text evidence="3">The sequence shown here is derived from an EMBL/GenBank/DDBJ whole genome shotgun (WGS) entry which is preliminary data.</text>
</comment>
<evidence type="ECO:0000313" key="2">
    <source>
        <dbReference type="EMBL" id="CAF0937312.1"/>
    </source>
</evidence>
<sequence>MTEQNQSELETVSFIPEKVLDNSSQYGSLGSRYYNLDNICTQPQVYPSYGDSTNALVFRTYGPWWINLPSYRTITRQFKRPEKEFTSRDFIEIEYPVLVLTCLTIDIYETYNPGSLEAAYVGKEEEPGKISWHRVWKFPDPFSIVLRNGEEIFIENGRQQMHDIFPQHMDVVTSSLQSLQLNTDHTGISKIYTRHSYPPAARIPRITKIPVKDKISFPTRHVRLEFDHCTANYYIEIDTIMLTGQRLKDHSPSVSIVGETKRDEHVENQSSMDLTKLPFDVLFQICSYLDLRSLARFASTSRYFQRQCLDSLQFKSLNLQPYWNTITNDSIECFFSNYCEQTWYLSLAWTRNIQLTSFTCLLNKCSSNLRQLNLACCQYLTKQYIEVVVNTCPNIEILNLDACGCLESDDFLPLTKLTHLRSLNVYRTAIDFRTLLPLINQNKEHLEHLNLGNCLQLIDVAGIVRLLFARCSNLRSLDLWRLRIRDIYESIVGIPCDLANEEDRLSQIPSEYQDDLVLIYSSLDMPVAANPITHMKCLSEIDFGWTDPPAGFIEILVQQAGHSLIKIVLTACRHVSEKDIIAISKNCPKLRQLDLLDVRAATEDNIEQVLKQCPHLEFLDISFGANIPDAVLEKWIRQYKNCFKRTYPPTDNPDIYHEFA</sequence>